<dbReference type="InterPro" id="IPR036188">
    <property type="entry name" value="FAD/NAD-bd_sf"/>
</dbReference>
<dbReference type="Pfam" id="PF05199">
    <property type="entry name" value="GMC_oxred_C"/>
    <property type="match status" value="1"/>
</dbReference>
<evidence type="ECO:0000313" key="9">
    <source>
        <dbReference type="Proteomes" id="UP001364224"/>
    </source>
</evidence>
<accession>A0ABU8BD91</accession>
<reference evidence="8 9" key="1">
    <citation type="submission" date="2024-02" db="EMBL/GenBank/DDBJ databases">
        <title>Adaptive strategies in a cosmopolitan and abundant soil bacterium.</title>
        <authorList>
            <person name="Carini P."/>
        </authorList>
    </citation>
    <scope>NUCLEOTIDE SEQUENCE [LARGE SCALE GENOMIC DNA]</scope>
    <source>
        <strain evidence="8 9">AZCC 1608</strain>
    </source>
</reference>
<dbReference type="InterPro" id="IPR007867">
    <property type="entry name" value="GMC_OxRtase_C"/>
</dbReference>
<name>A0ABU8BD91_9BRAD</name>
<evidence type="ECO:0000313" key="8">
    <source>
        <dbReference type="EMBL" id="MEH2556445.1"/>
    </source>
</evidence>
<comment type="cofactor">
    <cofactor evidence="1">
        <name>FAD</name>
        <dbReference type="ChEBI" id="CHEBI:57692"/>
    </cofactor>
</comment>
<evidence type="ECO:0000256" key="3">
    <source>
        <dbReference type="ARBA" id="ARBA00022630"/>
    </source>
</evidence>
<protein>
    <submittedName>
        <fullName evidence="8">Choline dehydrogenase-like flavoprotein</fullName>
    </submittedName>
</protein>
<dbReference type="InterPro" id="IPR000172">
    <property type="entry name" value="GMC_OxRdtase_N"/>
</dbReference>
<dbReference type="InterPro" id="IPR012132">
    <property type="entry name" value="GMC_OxRdtase"/>
</dbReference>
<dbReference type="EMBL" id="JAZHRV010000001">
    <property type="protein sequence ID" value="MEH2556445.1"/>
    <property type="molecule type" value="Genomic_DNA"/>
</dbReference>
<feature type="domain" description="Glucose-methanol-choline oxidoreductase N-terminal" evidence="7">
    <location>
        <begin position="260"/>
        <end position="274"/>
    </location>
</feature>
<sequence>MYDVIVVGGGSAGAAVAARLSEDPARRVLLLEAGLDWRADEAPWEVRTPNPIPIIHKREYQEKWQWPNLLTRRVAGQEARFYWRGKGLGGSSMMNGQIAIRGVADAFDDWAAGGCTGWSAKEVMPLFSVIEDDFEFGDSAGHGRGGPLPVYRAPPEKWGPIDRGLRDAALASGYPWCADLNGADGEGVACYPINSRDSRRITTNEAYLEPARGRANLEIRGHALVDRLLIRDGRATGVLVHIEGQGSLEISAREIVLCAGAIHSPAILLRSGIGPADELKAMGIAVERDLPVGKHFFDHPLFRATIQLREEFRPTDPDTRHTNCCVTYSSGLANGGKRDMILIAFNHRGIGTPGAIGAGLFNAYSRGHLKLASTDASIDPIVEENMLADDRDLLRMVDAVKRLAVLTTRPALAEISDWIRLIDTDLTLPQAASLPNGELEALLRRETGDIQHAAGSCRMAGFNDANGVVNPDGTVKGIAALRVADASIMPSDCRANTHFTTVVIGEAIARMMMRKTDVSNDAAAMAL</sequence>
<dbReference type="PANTHER" id="PTHR11552:SF147">
    <property type="entry name" value="CHOLINE DEHYDROGENASE, MITOCHONDRIAL"/>
    <property type="match status" value="1"/>
</dbReference>
<evidence type="ECO:0000256" key="5">
    <source>
        <dbReference type="RuleBase" id="RU003968"/>
    </source>
</evidence>
<evidence type="ECO:0000256" key="1">
    <source>
        <dbReference type="ARBA" id="ARBA00001974"/>
    </source>
</evidence>
<dbReference type="Gene3D" id="3.30.410.40">
    <property type="match status" value="1"/>
</dbReference>
<gene>
    <name evidence="8" type="ORF">V1286_003974</name>
</gene>
<keyword evidence="4 5" id="KW-0274">FAD</keyword>
<comment type="caution">
    <text evidence="8">The sequence shown here is derived from an EMBL/GenBank/DDBJ whole genome shotgun (WGS) entry which is preliminary data.</text>
</comment>
<keyword evidence="3 5" id="KW-0285">Flavoprotein</keyword>
<dbReference type="SUPFAM" id="SSF54373">
    <property type="entry name" value="FAD-linked reductases, C-terminal domain"/>
    <property type="match status" value="1"/>
</dbReference>
<organism evidence="8 9">
    <name type="scientific">Bradyrhizobium algeriense</name>
    <dbReference type="NCBI Taxonomy" id="634784"/>
    <lineage>
        <taxon>Bacteria</taxon>
        <taxon>Pseudomonadati</taxon>
        <taxon>Pseudomonadota</taxon>
        <taxon>Alphaproteobacteria</taxon>
        <taxon>Hyphomicrobiales</taxon>
        <taxon>Nitrobacteraceae</taxon>
        <taxon>Bradyrhizobium</taxon>
    </lineage>
</organism>
<evidence type="ECO:0000256" key="2">
    <source>
        <dbReference type="ARBA" id="ARBA00010790"/>
    </source>
</evidence>
<dbReference type="PANTHER" id="PTHR11552">
    <property type="entry name" value="GLUCOSE-METHANOL-CHOLINE GMC OXIDOREDUCTASE"/>
    <property type="match status" value="1"/>
</dbReference>
<proteinExistence type="inferred from homology"/>
<dbReference type="SUPFAM" id="SSF51905">
    <property type="entry name" value="FAD/NAD(P)-binding domain"/>
    <property type="match status" value="1"/>
</dbReference>
<evidence type="ECO:0000256" key="4">
    <source>
        <dbReference type="ARBA" id="ARBA00022827"/>
    </source>
</evidence>
<dbReference type="PROSITE" id="PS00623">
    <property type="entry name" value="GMC_OXRED_1"/>
    <property type="match status" value="1"/>
</dbReference>
<evidence type="ECO:0000259" key="7">
    <source>
        <dbReference type="PROSITE" id="PS00624"/>
    </source>
</evidence>
<dbReference type="PIRSF" id="PIRSF000137">
    <property type="entry name" value="Alcohol_oxidase"/>
    <property type="match status" value="1"/>
</dbReference>
<dbReference type="Proteomes" id="UP001364224">
    <property type="component" value="Unassembled WGS sequence"/>
</dbReference>
<dbReference type="RefSeq" id="WP_334481829.1">
    <property type="nucleotide sequence ID" value="NZ_JAZHRV010000001.1"/>
</dbReference>
<keyword evidence="9" id="KW-1185">Reference proteome</keyword>
<dbReference type="PROSITE" id="PS00624">
    <property type="entry name" value="GMC_OXRED_2"/>
    <property type="match status" value="1"/>
</dbReference>
<feature type="domain" description="Glucose-methanol-choline oxidoreductase N-terminal" evidence="6">
    <location>
        <begin position="85"/>
        <end position="108"/>
    </location>
</feature>
<evidence type="ECO:0000259" key="6">
    <source>
        <dbReference type="PROSITE" id="PS00623"/>
    </source>
</evidence>
<comment type="similarity">
    <text evidence="2 5">Belongs to the GMC oxidoreductase family.</text>
</comment>
<dbReference type="Pfam" id="PF00732">
    <property type="entry name" value="GMC_oxred_N"/>
    <property type="match status" value="1"/>
</dbReference>
<dbReference type="Gene3D" id="3.50.50.60">
    <property type="entry name" value="FAD/NAD(P)-binding domain"/>
    <property type="match status" value="1"/>
</dbReference>